<dbReference type="RefSeq" id="WP_164365759.1">
    <property type="nucleotide sequence ID" value="NZ_CP066776.1"/>
</dbReference>
<sequence length="191" mass="21375">MFPSRDAIIEHSGGGVAISTFAKRPCIEIIAFVSWVIPWFGFGLFGLLGIFGQISPETMSVSVRVFLSIWLLLWFIGGAFFVRTGFLRAFSRLQVLADSTGISLHRKFPLGSTSQCYPWDRIEYVSEYLHDGRSYGGVVMRTDKRLITIDERLPNRVAALMADALGAAFPSKTRKDNKSEMATPRKPSDQF</sequence>
<organism evidence="1 2">
    <name type="scientific">Sulfuriroseicoccus oceanibius</name>
    <dbReference type="NCBI Taxonomy" id="2707525"/>
    <lineage>
        <taxon>Bacteria</taxon>
        <taxon>Pseudomonadati</taxon>
        <taxon>Verrucomicrobiota</taxon>
        <taxon>Verrucomicrobiia</taxon>
        <taxon>Verrucomicrobiales</taxon>
        <taxon>Verrucomicrobiaceae</taxon>
        <taxon>Sulfuriroseicoccus</taxon>
    </lineage>
</organism>
<dbReference type="Proteomes" id="UP000475117">
    <property type="component" value="Chromosome"/>
</dbReference>
<keyword evidence="2" id="KW-1185">Reference proteome</keyword>
<reference evidence="1 2" key="1">
    <citation type="submission" date="2020-12" db="EMBL/GenBank/DDBJ databases">
        <title>Sulforoseuscoccus oceanibium gen. nov., sp. nov., a representative of the phylum Verrucomicrobia with special cytoplasmic membrane, and proposal of Sulforoseuscoccusaceae fam. nov.</title>
        <authorList>
            <person name="Xi F."/>
        </authorList>
    </citation>
    <scope>NUCLEOTIDE SEQUENCE [LARGE SCALE GENOMIC DNA]</scope>
    <source>
        <strain evidence="1 2">T37</strain>
    </source>
</reference>
<evidence type="ECO:0008006" key="3">
    <source>
        <dbReference type="Google" id="ProtNLM"/>
    </source>
</evidence>
<protein>
    <recommendedName>
        <fullName evidence="3">PH domain-containing protein</fullName>
    </recommendedName>
</protein>
<accession>A0A6B3LEK1</accession>
<evidence type="ECO:0000313" key="1">
    <source>
        <dbReference type="EMBL" id="QQL44589.1"/>
    </source>
</evidence>
<gene>
    <name evidence="1" type="ORF">G3M56_011960</name>
</gene>
<dbReference type="KEGG" id="soa:G3M56_011960"/>
<evidence type="ECO:0000313" key="2">
    <source>
        <dbReference type="Proteomes" id="UP000475117"/>
    </source>
</evidence>
<name>A0A6B3LEK1_9BACT</name>
<dbReference type="AlphaFoldDB" id="A0A6B3LEK1"/>
<proteinExistence type="predicted"/>
<dbReference type="EMBL" id="CP066776">
    <property type="protein sequence ID" value="QQL44589.1"/>
    <property type="molecule type" value="Genomic_DNA"/>
</dbReference>